<accession>A0A1V0JAM3</accession>
<keyword evidence="2" id="KW-0963">Cytoplasm</keyword>
<dbReference type="GO" id="GO:0005737">
    <property type="term" value="C:cytoplasm"/>
    <property type="evidence" value="ECO:0007669"/>
    <property type="project" value="UniProtKB-SubCell"/>
</dbReference>
<proteinExistence type="evidence at transcript level"/>
<name>A0A1V0JAM3_9CRUS</name>
<dbReference type="EMBL" id="KY765552">
    <property type="protein sequence ID" value="ARD05877.1"/>
    <property type="molecule type" value="mRNA"/>
</dbReference>
<organism evidence="4">
    <name type="scientific">Artemia sinica</name>
    <dbReference type="NCBI Taxonomy" id="112780"/>
    <lineage>
        <taxon>Eukaryota</taxon>
        <taxon>Metazoa</taxon>
        <taxon>Ecdysozoa</taxon>
        <taxon>Arthropoda</taxon>
        <taxon>Crustacea</taxon>
        <taxon>Branchiopoda</taxon>
        <taxon>Anostraca</taxon>
        <taxon>Artemiidae</taxon>
        <taxon>Artemia</taxon>
    </lineage>
</organism>
<reference evidence="4" key="1">
    <citation type="submission" date="2017-03" db="EMBL/GenBank/DDBJ databases">
        <authorList>
            <person name="Afonso C.L."/>
            <person name="Miller P.J."/>
            <person name="Scott M.A."/>
            <person name="Spackman E."/>
            <person name="Goraichik I."/>
            <person name="Dimitrov K.M."/>
            <person name="Suarez D.L."/>
            <person name="Swayne D.E."/>
        </authorList>
    </citation>
    <scope>NUCLEOTIDE SEQUENCE</scope>
</reference>
<dbReference type="PANTHER" id="PTHR21162:SF0">
    <property type="entry name" value="P53 AND DNA DAMAGE-REGULATED PROTEIN 1"/>
    <property type="match status" value="1"/>
</dbReference>
<evidence type="ECO:0000313" key="4">
    <source>
        <dbReference type="EMBL" id="ARD05877.1"/>
    </source>
</evidence>
<evidence type="ECO:0000256" key="2">
    <source>
        <dbReference type="ARBA" id="ARBA00022490"/>
    </source>
</evidence>
<protein>
    <submittedName>
        <fullName evidence="4">Tumor suppressor p53</fullName>
    </submittedName>
</protein>
<dbReference type="CDD" id="cd22860">
    <property type="entry name" value="PDRG1"/>
    <property type="match status" value="1"/>
</dbReference>
<keyword evidence="3" id="KW-0143">Chaperone</keyword>
<comment type="subcellular location">
    <subcellularLocation>
        <location evidence="1">Cytoplasm</location>
    </subcellularLocation>
</comment>
<evidence type="ECO:0000256" key="3">
    <source>
        <dbReference type="ARBA" id="ARBA00023186"/>
    </source>
</evidence>
<evidence type="ECO:0000256" key="1">
    <source>
        <dbReference type="ARBA" id="ARBA00004496"/>
    </source>
</evidence>
<dbReference type="InterPro" id="IPR030482">
    <property type="entry name" value="PDRG1"/>
</dbReference>
<dbReference type="AlphaFoldDB" id="A0A1V0JAM3"/>
<dbReference type="PANTHER" id="PTHR21162">
    <property type="entry name" value="P53 AND DNA DAMAGE-REGULATED PROTEIN"/>
    <property type="match status" value="1"/>
</dbReference>
<sequence length="132" mass="15254">MFNTKIDEQEINFIAEIEEAGEKILNDKREIIAVCQQQNWFRESVRSLQKSEEEKIFMRFGSSMFKIPKKNALKFLNKGNEELKKQEMDLRKILKDSVMVLSQIEDSPGMKGLNLSPLGSEERKAISDLIGD</sequence>